<sequence length="59" mass="6846">MLLLVWGGCGLPHASLRYMWSCQPLLFTYQERLTKPEVPLPRIELGGRRVLLPLPRLLF</sequence>
<reference evidence="1" key="1">
    <citation type="submission" date="2014-11" db="EMBL/GenBank/DDBJ databases">
        <authorList>
            <person name="Amaro Gonzalez C."/>
        </authorList>
    </citation>
    <scope>NUCLEOTIDE SEQUENCE</scope>
</reference>
<name>A0A0E9PXR0_ANGAN</name>
<accession>A0A0E9PXR0</accession>
<dbReference type="AlphaFoldDB" id="A0A0E9PXR0"/>
<dbReference type="EMBL" id="GBXM01087294">
    <property type="protein sequence ID" value="JAH21283.1"/>
    <property type="molecule type" value="Transcribed_RNA"/>
</dbReference>
<protein>
    <submittedName>
        <fullName evidence="1">Uncharacterized protein</fullName>
    </submittedName>
</protein>
<organism evidence="1">
    <name type="scientific">Anguilla anguilla</name>
    <name type="common">European freshwater eel</name>
    <name type="synonym">Muraena anguilla</name>
    <dbReference type="NCBI Taxonomy" id="7936"/>
    <lineage>
        <taxon>Eukaryota</taxon>
        <taxon>Metazoa</taxon>
        <taxon>Chordata</taxon>
        <taxon>Craniata</taxon>
        <taxon>Vertebrata</taxon>
        <taxon>Euteleostomi</taxon>
        <taxon>Actinopterygii</taxon>
        <taxon>Neopterygii</taxon>
        <taxon>Teleostei</taxon>
        <taxon>Anguilliformes</taxon>
        <taxon>Anguillidae</taxon>
        <taxon>Anguilla</taxon>
    </lineage>
</organism>
<reference evidence="1" key="2">
    <citation type="journal article" date="2015" name="Fish Shellfish Immunol.">
        <title>Early steps in the European eel (Anguilla anguilla)-Vibrio vulnificus interaction in the gills: Role of the RtxA13 toxin.</title>
        <authorList>
            <person name="Callol A."/>
            <person name="Pajuelo D."/>
            <person name="Ebbesson L."/>
            <person name="Teles M."/>
            <person name="MacKenzie S."/>
            <person name="Amaro C."/>
        </authorList>
    </citation>
    <scope>NUCLEOTIDE SEQUENCE</scope>
</reference>
<dbReference type="EMBL" id="GBXM01099904">
    <property type="protein sequence ID" value="JAH08673.1"/>
    <property type="molecule type" value="Transcribed_RNA"/>
</dbReference>
<proteinExistence type="predicted"/>
<evidence type="ECO:0000313" key="1">
    <source>
        <dbReference type="EMBL" id="JAH08673.1"/>
    </source>
</evidence>